<feature type="region of interest" description="Disordered" evidence="1">
    <location>
        <begin position="262"/>
        <end position="318"/>
    </location>
</feature>
<feature type="compositionally biased region" description="Basic and acidic residues" evidence="1">
    <location>
        <begin position="234"/>
        <end position="247"/>
    </location>
</feature>
<organism evidence="2">
    <name type="scientific">marine sediment metagenome</name>
    <dbReference type="NCBI Taxonomy" id="412755"/>
    <lineage>
        <taxon>unclassified sequences</taxon>
        <taxon>metagenomes</taxon>
        <taxon>ecological metagenomes</taxon>
    </lineage>
</organism>
<feature type="compositionally biased region" description="Acidic residues" evidence="1">
    <location>
        <begin position="269"/>
        <end position="285"/>
    </location>
</feature>
<dbReference type="AlphaFoldDB" id="A0A0F9JKV4"/>
<proteinExistence type="predicted"/>
<sequence length="318" mass="35564">RSKNFLGSIQEALLFQMLDTMEPKDEISVSGLWNVLKDAEADLLVEESGMFFNVAMFEQGQRIAQMFAESTMVPDHFKKNIGNCMIAINYAHRVGADPFMTMQNMYVVKGKPGVEAKFAIAVFNASGKWKPMKFRYNKERTSCQARSVEIASEEVCEGVEVTIQMAKDEGWYAKPGSKWKTLPELMLMYRSAMFFVRAYAPEVLLGMQSKEELYDTLEMKKGADGRYEAMGDKEAQDAAGAEVKENANQDPLDIDEEAEKALDTKEDLTDGELTGDQDDAGESDMEMCPHCAGILEEGHDCPEGKQAQDSGDEPEWSK</sequence>
<name>A0A0F9JKV4_9ZZZZ</name>
<evidence type="ECO:0008006" key="3">
    <source>
        <dbReference type="Google" id="ProtNLM"/>
    </source>
</evidence>
<comment type="caution">
    <text evidence="2">The sequence shown here is derived from an EMBL/GenBank/DDBJ whole genome shotgun (WGS) entry which is preliminary data.</text>
</comment>
<gene>
    <name evidence="2" type="ORF">LCGC14_1744960</name>
</gene>
<evidence type="ECO:0000313" key="2">
    <source>
        <dbReference type="EMBL" id="KKM06336.1"/>
    </source>
</evidence>
<protein>
    <recommendedName>
        <fullName evidence="3">Recombinase RecT</fullName>
    </recommendedName>
</protein>
<accession>A0A0F9JKV4</accession>
<reference evidence="2" key="1">
    <citation type="journal article" date="2015" name="Nature">
        <title>Complex archaea that bridge the gap between prokaryotes and eukaryotes.</title>
        <authorList>
            <person name="Spang A."/>
            <person name="Saw J.H."/>
            <person name="Jorgensen S.L."/>
            <person name="Zaremba-Niedzwiedzka K."/>
            <person name="Martijn J."/>
            <person name="Lind A.E."/>
            <person name="van Eijk R."/>
            <person name="Schleper C."/>
            <person name="Guy L."/>
            <person name="Ettema T.J."/>
        </authorList>
    </citation>
    <scope>NUCLEOTIDE SEQUENCE</scope>
</reference>
<feature type="non-terminal residue" evidence="2">
    <location>
        <position position="1"/>
    </location>
</feature>
<dbReference type="EMBL" id="LAZR01016018">
    <property type="protein sequence ID" value="KKM06336.1"/>
    <property type="molecule type" value="Genomic_DNA"/>
</dbReference>
<evidence type="ECO:0000256" key="1">
    <source>
        <dbReference type="SAM" id="MobiDB-lite"/>
    </source>
</evidence>
<feature type="region of interest" description="Disordered" evidence="1">
    <location>
        <begin position="234"/>
        <end position="253"/>
    </location>
</feature>